<evidence type="ECO:0000313" key="2">
    <source>
        <dbReference type="Proteomes" id="UP000004662"/>
    </source>
</evidence>
<protein>
    <submittedName>
        <fullName evidence="1">Uncharacterized protein</fullName>
    </submittedName>
</protein>
<organism evidence="1 2">
    <name type="scientific">Solidesulfovibrio carbinoliphilus subsp. oakridgensis</name>
    <dbReference type="NCBI Taxonomy" id="694327"/>
    <lineage>
        <taxon>Bacteria</taxon>
        <taxon>Pseudomonadati</taxon>
        <taxon>Thermodesulfobacteriota</taxon>
        <taxon>Desulfovibrionia</taxon>
        <taxon>Desulfovibrionales</taxon>
        <taxon>Desulfovibrionaceae</taxon>
        <taxon>Solidesulfovibrio</taxon>
    </lineage>
</organism>
<dbReference type="RefSeq" id="WP_009181480.1">
    <property type="nucleotide sequence ID" value="NZ_CM001368.1"/>
</dbReference>
<dbReference type="EMBL" id="CM001368">
    <property type="protein sequence ID" value="EHJ48097.1"/>
    <property type="molecule type" value="Genomic_DNA"/>
</dbReference>
<name>G7Q883_9BACT</name>
<dbReference type="Proteomes" id="UP000004662">
    <property type="component" value="Chromosome"/>
</dbReference>
<proteinExistence type="predicted"/>
<dbReference type="HOGENOM" id="CLU_2478347_0_0_7"/>
<dbReference type="STRING" id="694327.DFW101_2091"/>
<gene>
    <name evidence="1" type="ORF">DFW101_2091</name>
</gene>
<dbReference type="AlphaFoldDB" id="G7Q883"/>
<accession>G7Q883</accession>
<keyword evidence="2" id="KW-1185">Reference proteome</keyword>
<dbReference type="eggNOG" id="ENOG5031H98">
    <property type="taxonomic scope" value="Bacteria"/>
</dbReference>
<reference evidence="2" key="1">
    <citation type="journal article" date="2015" name="Genome Announc.">
        <title>High-Quality Draft Genome Sequence of Desulfovibrio carbinoliphilus FW-101-2B, an Organic Acid-Oxidizing Sulfate-Reducing Bacterium Isolated from Uranium(VI)-Contaminated Groundwater.</title>
        <authorList>
            <person name="Ramsay B.D."/>
            <person name="Hwang C."/>
            <person name="Woo H.L."/>
            <person name="Carroll S.L."/>
            <person name="Lucas S."/>
            <person name="Han J."/>
            <person name="Lapidus A.L."/>
            <person name="Cheng J.F."/>
            <person name="Goodwin L.A."/>
            <person name="Pitluck S."/>
            <person name="Peters L."/>
            <person name="Chertkov O."/>
            <person name="Held B."/>
            <person name="Detter J.C."/>
            <person name="Han C.S."/>
            <person name="Tapia R."/>
            <person name="Land M.L."/>
            <person name="Hauser L.J."/>
            <person name="Kyrpides N.C."/>
            <person name="Ivanova N.N."/>
            <person name="Mikhailova N."/>
            <person name="Pagani I."/>
            <person name="Woyke T."/>
            <person name="Arkin A.P."/>
            <person name="Dehal P."/>
            <person name="Chivian D."/>
            <person name="Criddle C.S."/>
            <person name="Wu W."/>
            <person name="Chakraborty R."/>
            <person name="Hazen T.C."/>
            <person name="Fields M.W."/>
        </authorList>
    </citation>
    <scope>NUCLEOTIDE SEQUENCE [LARGE SCALE GENOMIC DNA]</scope>
    <source>
        <strain evidence="2">FW-101-2B</strain>
    </source>
</reference>
<sequence>MAAGVWDGIDKDRVSRGLVTAFMSDEYLEALADINNAETAAEIQAARVKVKDLMTLWREEVPEFAFAIDALYLFSEKVEQQLGGDAG</sequence>
<dbReference type="OrthoDB" id="5458329at2"/>
<evidence type="ECO:0000313" key="1">
    <source>
        <dbReference type="EMBL" id="EHJ48097.1"/>
    </source>
</evidence>